<dbReference type="SMART" id="SM00448">
    <property type="entry name" value="REC"/>
    <property type="match status" value="1"/>
</dbReference>
<evidence type="ECO:0000313" key="9">
    <source>
        <dbReference type="Proteomes" id="UP000309544"/>
    </source>
</evidence>
<dbReference type="SMART" id="SM00382">
    <property type="entry name" value="AAA"/>
    <property type="match status" value="1"/>
</dbReference>
<dbReference type="Pfam" id="PF00158">
    <property type="entry name" value="Sigma54_activat"/>
    <property type="match status" value="1"/>
</dbReference>
<dbReference type="RefSeq" id="WP_139626277.1">
    <property type="nucleotide sequence ID" value="NZ_VDCI01000002.1"/>
</dbReference>
<dbReference type="InterPro" id="IPR027417">
    <property type="entry name" value="P-loop_NTPase"/>
</dbReference>
<dbReference type="PROSITE" id="PS00676">
    <property type="entry name" value="SIGMA54_INTERACT_2"/>
    <property type="match status" value="1"/>
</dbReference>
<feature type="modified residue" description="4-aspartylphosphate" evidence="5">
    <location>
        <position position="70"/>
    </location>
</feature>
<reference evidence="8 9" key="1">
    <citation type="submission" date="2019-05" db="EMBL/GenBank/DDBJ databases">
        <title>Draft Whole-Genome sequence of the green sulfur bacterium Prosthecochloris vibrioformis DSM 260.</title>
        <authorList>
            <person name="Meyer T.E."/>
            <person name="Kyndt J.A."/>
        </authorList>
    </citation>
    <scope>NUCLEOTIDE SEQUENCE [LARGE SCALE GENOMIC DNA]</scope>
    <source>
        <strain evidence="8 9">DSM 260</strain>
    </source>
</reference>
<dbReference type="Gene3D" id="1.10.8.60">
    <property type="match status" value="1"/>
</dbReference>
<dbReference type="AlphaFoldDB" id="A0A5C4S1B5"/>
<evidence type="ECO:0000256" key="4">
    <source>
        <dbReference type="ARBA" id="ARBA00023163"/>
    </source>
</evidence>
<dbReference type="PROSITE" id="PS50110">
    <property type="entry name" value="RESPONSE_REGULATORY"/>
    <property type="match status" value="1"/>
</dbReference>
<dbReference type="GO" id="GO:0006355">
    <property type="term" value="P:regulation of DNA-templated transcription"/>
    <property type="evidence" value="ECO:0007669"/>
    <property type="project" value="InterPro"/>
</dbReference>
<evidence type="ECO:0000256" key="2">
    <source>
        <dbReference type="ARBA" id="ARBA00022840"/>
    </source>
</evidence>
<evidence type="ECO:0000256" key="3">
    <source>
        <dbReference type="ARBA" id="ARBA00023015"/>
    </source>
</evidence>
<dbReference type="InterPro" id="IPR003593">
    <property type="entry name" value="AAA+_ATPase"/>
</dbReference>
<dbReference type="FunFam" id="3.40.50.300:FF:000006">
    <property type="entry name" value="DNA-binding transcriptional regulator NtrC"/>
    <property type="match status" value="1"/>
</dbReference>
<dbReference type="InterPro" id="IPR025943">
    <property type="entry name" value="Sigma_54_int_dom_ATP-bd_2"/>
</dbReference>
<dbReference type="Pfam" id="PF02954">
    <property type="entry name" value="HTH_8"/>
    <property type="match status" value="1"/>
</dbReference>
<dbReference type="SUPFAM" id="SSF52172">
    <property type="entry name" value="CheY-like"/>
    <property type="match status" value="1"/>
</dbReference>
<organism evidence="8 9">
    <name type="scientific">Prosthecochloris vibrioformis</name>
    <name type="common">Chlorobium vibrioforme</name>
    <dbReference type="NCBI Taxonomy" id="1098"/>
    <lineage>
        <taxon>Bacteria</taxon>
        <taxon>Pseudomonadati</taxon>
        <taxon>Chlorobiota</taxon>
        <taxon>Chlorobiia</taxon>
        <taxon>Chlorobiales</taxon>
        <taxon>Chlorobiaceae</taxon>
        <taxon>Prosthecochloris</taxon>
    </lineage>
</organism>
<dbReference type="SUPFAM" id="SSF46689">
    <property type="entry name" value="Homeodomain-like"/>
    <property type="match status" value="1"/>
</dbReference>
<dbReference type="PROSITE" id="PS50045">
    <property type="entry name" value="SIGMA54_INTERACT_4"/>
    <property type="match status" value="1"/>
</dbReference>
<dbReference type="SUPFAM" id="SSF52540">
    <property type="entry name" value="P-loop containing nucleoside triphosphate hydrolases"/>
    <property type="match status" value="1"/>
</dbReference>
<dbReference type="Gene3D" id="3.40.50.300">
    <property type="entry name" value="P-loop containing nucleotide triphosphate hydrolases"/>
    <property type="match status" value="1"/>
</dbReference>
<protein>
    <submittedName>
        <fullName evidence="8">Sigma-54-dependent Fis family transcriptional regulator</fullName>
    </submittedName>
</protein>
<dbReference type="InterPro" id="IPR002197">
    <property type="entry name" value="HTH_Fis"/>
</dbReference>
<dbReference type="InterPro" id="IPR025662">
    <property type="entry name" value="Sigma_54_int_dom_ATP-bd_1"/>
</dbReference>
<dbReference type="CDD" id="cd00156">
    <property type="entry name" value="REC"/>
    <property type="match status" value="1"/>
</dbReference>
<dbReference type="InterPro" id="IPR011006">
    <property type="entry name" value="CheY-like_superfamily"/>
</dbReference>
<dbReference type="InterPro" id="IPR058031">
    <property type="entry name" value="AAA_lid_NorR"/>
</dbReference>
<keyword evidence="5" id="KW-0597">Phosphoprotein</keyword>
<dbReference type="PANTHER" id="PTHR32071">
    <property type="entry name" value="TRANSCRIPTIONAL REGULATORY PROTEIN"/>
    <property type="match status" value="1"/>
</dbReference>
<comment type="caution">
    <text evidence="8">The sequence shown here is derived from an EMBL/GenBank/DDBJ whole genome shotgun (WGS) entry which is preliminary data.</text>
</comment>
<dbReference type="InterPro" id="IPR009057">
    <property type="entry name" value="Homeodomain-like_sf"/>
</dbReference>
<sequence length="479" mass="53782">MNGTQLQTKTAEKLEQRRKYKVLIADDESSSRILLTHFIKKLGYDPVETSDGNQCIEQLSNKDIDILLLDIFMPEKDGFQVMEWLQNNDIRIPVIMVTAANDIPQTVKCIKMGAFEYLTKPLDTERLQIVLRNAVAEYELQGKVRQLKKELQAKEIFHRIIGKSETLRQALDQVLQVMDTDLNVLILGESGTGKELFAQAIHNGSARKNGPFVSVNCAAISHELSDSILFGHAKGSFTGANSDHAGFFEQADGGTIFLDEIGDMDSDVQAKVLRAIQERKIRRVGEKKERKVDFRIVSATNLDFSKAIHENLFREDLYYRLEEFPIIIPPLRQRPDDIPLLATHFLNEFCSANNLNPAVFTGKALEEIRNYPWKGNVRELKNAVQRSALLHKNATEIDHVISIGHGKTSNQPVQSPTGTAEALQANNGRILPLEELERQAIMQAMDTCGGNPTKTAKALGIGRATLYRKLKKFMKEDGS</sequence>
<dbReference type="CDD" id="cd00009">
    <property type="entry name" value="AAA"/>
    <property type="match status" value="1"/>
</dbReference>
<dbReference type="InterPro" id="IPR002078">
    <property type="entry name" value="Sigma_54_int"/>
</dbReference>
<gene>
    <name evidence="8" type="ORF">FGF68_03580</name>
</gene>
<dbReference type="Gene3D" id="3.40.50.2300">
    <property type="match status" value="1"/>
</dbReference>
<accession>A0A5C4S1B5</accession>
<keyword evidence="3" id="KW-0805">Transcription regulation</keyword>
<dbReference type="PROSITE" id="PS00675">
    <property type="entry name" value="SIGMA54_INTERACT_1"/>
    <property type="match status" value="1"/>
</dbReference>
<evidence type="ECO:0000259" key="7">
    <source>
        <dbReference type="PROSITE" id="PS50110"/>
    </source>
</evidence>
<evidence type="ECO:0000256" key="5">
    <source>
        <dbReference type="PROSITE-ProRule" id="PRU00169"/>
    </source>
</evidence>
<dbReference type="GO" id="GO:0043565">
    <property type="term" value="F:sequence-specific DNA binding"/>
    <property type="evidence" value="ECO:0007669"/>
    <property type="project" value="InterPro"/>
</dbReference>
<dbReference type="EMBL" id="VDCI01000002">
    <property type="protein sequence ID" value="TNJ37313.1"/>
    <property type="molecule type" value="Genomic_DNA"/>
</dbReference>
<dbReference type="PRINTS" id="PR01590">
    <property type="entry name" value="HTHFIS"/>
</dbReference>
<dbReference type="GO" id="GO:0005524">
    <property type="term" value="F:ATP binding"/>
    <property type="evidence" value="ECO:0007669"/>
    <property type="project" value="UniProtKB-KW"/>
</dbReference>
<evidence type="ECO:0000256" key="1">
    <source>
        <dbReference type="ARBA" id="ARBA00022741"/>
    </source>
</evidence>
<proteinExistence type="predicted"/>
<evidence type="ECO:0000259" key="6">
    <source>
        <dbReference type="PROSITE" id="PS50045"/>
    </source>
</evidence>
<dbReference type="GO" id="GO:0000160">
    <property type="term" value="P:phosphorelay signal transduction system"/>
    <property type="evidence" value="ECO:0007669"/>
    <property type="project" value="InterPro"/>
</dbReference>
<dbReference type="Proteomes" id="UP000309544">
    <property type="component" value="Unassembled WGS sequence"/>
</dbReference>
<feature type="domain" description="Response regulatory" evidence="7">
    <location>
        <begin position="21"/>
        <end position="135"/>
    </location>
</feature>
<keyword evidence="4" id="KW-0804">Transcription</keyword>
<dbReference type="InterPro" id="IPR001789">
    <property type="entry name" value="Sig_transdc_resp-reg_receiver"/>
</dbReference>
<dbReference type="Pfam" id="PF25601">
    <property type="entry name" value="AAA_lid_14"/>
    <property type="match status" value="1"/>
</dbReference>
<feature type="domain" description="Sigma-54 factor interaction" evidence="6">
    <location>
        <begin position="160"/>
        <end position="389"/>
    </location>
</feature>
<keyword evidence="9" id="KW-1185">Reference proteome</keyword>
<evidence type="ECO:0000313" key="8">
    <source>
        <dbReference type="EMBL" id="TNJ37313.1"/>
    </source>
</evidence>
<keyword evidence="2" id="KW-0067">ATP-binding</keyword>
<keyword evidence="1" id="KW-0547">Nucleotide-binding</keyword>
<name>A0A5C4S1B5_PROVB</name>
<dbReference type="Gene3D" id="1.10.10.60">
    <property type="entry name" value="Homeodomain-like"/>
    <property type="match status" value="1"/>
</dbReference>
<dbReference type="Pfam" id="PF00072">
    <property type="entry name" value="Response_reg"/>
    <property type="match status" value="1"/>
</dbReference>